<keyword evidence="2" id="KW-0998">Cell outer membrane</keyword>
<evidence type="ECO:0000256" key="2">
    <source>
        <dbReference type="PROSITE-ProRule" id="PRU01360"/>
    </source>
</evidence>
<dbReference type="GO" id="GO:0015344">
    <property type="term" value="F:siderophore uptake transmembrane transporter activity"/>
    <property type="evidence" value="ECO:0007669"/>
    <property type="project" value="TreeGrafter"/>
</dbReference>
<dbReference type="PANTHER" id="PTHR30069:SF29">
    <property type="entry name" value="HEMOGLOBIN AND HEMOGLOBIN-HAPTOGLOBIN-BINDING PROTEIN 1-RELATED"/>
    <property type="match status" value="1"/>
</dbReference>
<dbReference type="Gene3D" id="2.170.130.10">
    <property type="entry name" value="TonB-dependent receptor, plug domain"/>
    <property type="match status" value="1"/>
</dbReference>
<dbReference type="Pfam" id="PF07715">
    <property type="entry name" value="Plug"/>
    <property type="match status" value="1"/>
</dbReference>
<dbReference type="GO" id="GO:0009279">
    <property type="term" value="C:cell outer membrane"/>
    <property type="evidence" value="ECO:0007669"/>
    <property type="project" value="UniProtKB-SubCell"/>
</dbReference>
<feature type="domain" description="TonB-dependent receptor plug" evidence="3">
    <location>
        <begin position="220"/>
        <end position="320"/>
    </location>
</feature>
<keyword evidence="2" id="KW-0812">Transmembrane</keyword>
<evidence type="ECO:0000313" key="5">
    <source>
        <dbReference type="Proteomes" id="UP000184164"/>
    </source>
</evidence>
<evidence type="ECO:0000259" key="3">
    <source>
        <dbReference type="Pfam" id="PF07715"/>
    </source>
</evidence>
<dbReference type="InterPro" id="IPR039426">
    <property type="entry name" value="TonB-dep_rcpt-like"/>
</dbReference>
<dbReference type="FunFam" id="2.170.130.10:FF:000003">
    <property type="entry name" value="SusC/RagA family TonB-linked outer membrane protein"/>
    <property type="match status" value="1"/>
</dbReference>
<dbReference type="Gene3D" id="2.60.40.1120">
    <property type="entry name" value="Carboxypeptidase-like, regulatory domain"/>
    <property type="match status" value="1"/>
</dbReference>
<comment type="similarity">
    <text evidence="2">Belongs to the TonB-dependent receptor family.</text>
</comment>
<dbReference type="AlphaFoldDB" id="A0A1M5EMX4"/>
<protein>
    <submittedName>
        <fullName evidence="4">TonB-linked outer membrane protein, SusC/RagA family</fullName>
    </submittedName>
</protein>
<dbReference type="PROSITE" id="PS52016">
    <property type="entry name" value="TONB_DEPENDENT_REC_3"/>
    <property type="match status" value="1"/>
</dbReference>
<evidence type="ECO:0000256" key="1">
    <source>
        <dbReference type="ARBA" id="ARBA00022729"/>
    </source>
</evidence>
<dbReference type="InterPro" id="IPR012910">
    <property type="entry name" value="Plug_dom"/>
</dbReference>
<dbReference type="InterPro" id="IPR008969">
    <property type="entry name" value="CarboxyPept-like_regulatory"/>
</dbReference>
<keyword evidence="1" id="KW-0732">Signal</keyword>
<name>A0A1M5EMX4_9BACT</name>
<keyword evidence="2" id="KW-0813">Transport</keyword>
<keyword evidence="5" id="KW-1185">Reference proteome</keyword>
<dbReference type="RefSeq" id="WP_217651643.1">
    <property type="nucleotide sequence ID" value="NZ_FQUM01000009.1"/>
</dbReference>
<dbReference type="SUPFAM" id="SSF49464">
    <property type="entry name" value="Carboxypeptidase regulatory domain-like"/>
    <property type="match status" value="1"/>
</dbReference>
<dbReference type="FunFam" id="2.60.40.1120:FF:000003">
    <property type="entry name" value="Outer membrane protein Omp121"/>
    <property type="match status" value="1"/>
</dbReference>
<dbReference type="STRING" id="1484053.SAMN05444274_10998"/>
<dbReference type="GO" id="GO:0044718">
    <property type="term" value="P:siderophore transmembrane transport"/>
    <property type="evidence" value="ECO:0007669"/>
    <property type="project" value="TreeGrafter"/>
</dbReference>
<sequence>MKKSNSASDIQRYLKLFRIVKITAMLVFVFTIQSFASSYAQSTRLNLSMENATIEDVINTIENKTEFYFMLRADKDILDTKVNINCKNALITDVLDQLLKDTDYGYKIIDRYIAVSKNLAESKGEQQQKPVSGIVTDQNKQPLPGVTVIIKGTTNGTVTNADGKYTLANIPNNATLQYSFVGMKAQEVNYTGQQTINIELTPETIGLEEVVAVGYGVQKKVNLTGSIASVNADDIIATKNENVENMLAGKIAGVRVVQKTGEPGAYNTNFQIRGMGTPLVIIDGIPRENMNRLDPNEIESVSVLKDASASIYGVRAANGVVLVTTKKGAKGEVTMGYNGSYGWQQGTGLPESADAVGYMTLMNENNINNGQDPIYSQDEINAYLNGTKKSSDWPGVAIDEFAPQTQHNISASGGTEKVDYFLNFGYLKQDGLWKSGDLNYDRFNIRSNVSAQLTKRLKAEFLIGGMKDNKNQPYHDSWLVYKSTWTQVPLWPIYANDNPNYLYSAADGDHPLAITDADISGYKKFNKRIFQSSFSLSYDIPFVEGLTAKGLYSYDYISDTEKAYKKAYTLYTYDESTSSYNEHINQSPSTIQRSLTERENTLMQLSLSYSNVFKESHNVSALLLYEESTGKMDNFYALREFSMDAVDQLFAGNSTNQQGSMDVDDLWEIANKGLVGKFNYNYKSKYLAEISFRYDGSSKFEKDNQWGFFPAVSVGWRMSEEPFIKNNLPSIDNLKLRTSYGVMGDDNASSYQFLTGFNYPDGGFVFGDNFVNAVSSRGMSNPNITWYTAKTLNLGLDAQMWEGLFGLQIDVFSRDRDGLLASRLLSLPGTVGAALPQENLEGDFTKGIDLVVSHRNNVGDFNYMVSGNISYTRTKWQYKEIANQTNSYNNWRNNYTDRYNNIWWAYGYEGQFQSFEDAYNSPIQDNRGNDIINPGDYKYVDWNEDGVIDGLDYYPVATSGYPMLSFGLTLNAEWKGFDINALFQGNAMSNVDYPEQLKQPLYWDRNALNQFTDRWHLTDPNDPNSEWISGYYPSTNTKWTTNYWGSERYVQDASYLRLKSLEIGYSLPDKILTKAGIQKVRLYVSGYNLYTWTGIKYLDPEHPSDTYGYLYPLVKTYNFGINVTF</sequence>
<gene>
    <name evidence="4" type="ORF">SAMN05444274_10998</name>
</gene>
<proteinExistence type="inferred from homology"/>
<dbReference type="InterPro" id="IPR023996">
    <property type="entry name" value="TonB-dep_OMP_SusC/RagA"/>
</dbReference>
<dbReference type="NCBIfam" id="TIGR04057">
    <property type="entry name" value="SusC_RagA_signa"/>
    <property type="match status" value="1"/>
</dbReference>
<dbReference type="InterPro" id="IPR023997">
    <property type="entry name" value="TonB-dep_OMP_SusC/RagA_CS"/>
</dbReference>
<dbReference type="Proteomes" id="UP000184164">
    <property type="component" value="Unassembled WGS sequence"/>
</dbReference>
<dbReference type="SUPFAM" id="SSF56935">
    <property type="entry name" value="Porins"/>
    <property type="match status" value="1"/>
</dbReference>
<dbReference type="EMBL" id="FQUM01000009">
    <property type="protein sequence ID" value="SHF80494.1"/>
    <property type="molecule type" value="Genomic_DNA"/>
</dbReference>
<comment type="subcellular location">
    <subcellularLocation>
        <location evidence="2">Cell outer membrane</location>
        <topology evidence="2">Multi-pass membrane protein</topology>
    </subcellularLocation>
</comment>
<evidence type="ECO:0000313" key="4">
    <source>
        <dbReference type="EMBL" id="SHF80494.1"/>
    </source>
</evidence>
<organism evidence="4 5">
    <name type="scientific">Mariniphaga anaerophila</name>
    <dbReference type="NCBI Taxonomy" id="1484053"/>
    <lineage>
        <taxon>Bacteria</taxon>
        <taxon>Pseudomonadati</taxon>
        <taxon>Bacteroidota</taxon>
        <taxon>Bacteroidia</taxon>
        <taxon>Marinilabiliales</taxon>
        <taxon>Prolixibacteraceae</taxon>
        <taxon>Mariniphaga</taxon>
    </lineage>
</organism>
<dbReference type="Pfam" id="PF13715">
    <property type="entry name" value="CarbopepD_reg_2"/>
    <property type="match status" value="1"/>
</dbReference>
<reference evidence="4 5" key="1">
    <citation type="submission" date="2016-11" db="EMBL/GenBank/DDBJ databases">
        <authorList>
            <person name="Jaros S."/>
            <person name="Januszkiewicz K."/>
            <person name="Wedrychowicz H."/>
        </authorList>
    </citation>
    <scope>NUCLEOTIDE SEQUENCE [LARGE SCALE GENOMIC DNA]</scope>
    <source>
        <strain evidence="4 5">DSM 26910</strain>
    </source>
</reference>
<dbReference type="PANTHER" id="PTHR30069">
    <property type="entry name" value="TONB-DEPENDENT OUTER MEMBRANE RECEPTOR"/>
    <property type="match status" value="1"/>
</dbReference>
<keyword evidence="2" id="KW-1134">Transmembrane beta strand</keyword>
<dbReference type="NCBIfam" id="TIGR04056">
    <property type="entry name" value="OMP_RagA_SusC"/>
    <property type="match status" value="1"/>
</dbReference>
<accession>A0A1M5EMX4</accession>
<keyword evidence="2" id="KW-0472">Membrane</keyword>
<dbReference type="InterPro" id="IPR037066">
    <property type="entry name" value="Plug_dom_sf"/>
</dbReference>